<evidence type="ECO:0000313" key="2">
    <source>
        <dbReference type="EMBL" id="EFZ11870.1"/>
    </source>
</evidence>
<dbReference type="AlphaFoldDB" id="E9J5N3"/>
<feature type="non-terminal residue" evidence="2">
    <location>
        <position position="1"/>
    </location>
</feature>
<reference evidence="2" key="1">
    <citation type="journal article" date="2011" name="Proc. Natl. Acad. Sci. U.S.A.">
        <title>The genome of the fire ant Solenopsis invicta.</title>
        <authorList>
            <person name="Wurm Y."/>
            <person name="Wang J."/>
            <person name="Riba-Grognuz O."/>
            <person name="Corona M."/>
            <person name="Nygaard S."/>
            <person name="Hunt B.G."/>
            <person name="Ingram K.K."/>
            <person name="Falquet L."/>
            <person name="Nipitwattanaphon M."/>
            <person name="Gotzek D."/>
            <person name="Dijkstra M.B."/>
            <person name="Oettler J."/>
            <person name="Comtesse F."/>
            <person name="Shih C.J."/>
            <person name="Wu W.J."/>
            <person name="Yang C.C."/>
            <person name="Thomas J."/>
            <person name="Beaudoing E."/>
            <person name="Pradervand S."/>
            <person name="Flegel V."/>
            <person name="Cook E.D."/>
            <person name="Fabbretti R."/>
            <person name="Stockinger H."/>
            <person name="Long L."/>
            <person name="Farmerie W.G."/>
            <person name="Oakey J."/>
            <person name="Boomsma J.J."/>
            <person name="Pamilo P."/>
            <person name="Yi S.V."/>
            <person name="Heinze J."/>
            <person name="Goodisman M.A."/>
            <person name="Farinelli L."/>
            <person name="Harshman K."/>
            <person name="Hulo N."/>
            <person name="Cerutti L."/>
            <person name="Xenarios I."/>
            <person name="Shoemaker D."/>
            <person name="Keller L."/>
        </authorList>
    </citation>
    <scope>NUCLEOTIDE SEQUENCE [LARGE SCALE GENOMIC DNA]</scope>
</reference>
<name>E9J5N3_SOLIN</name>
<feature type="region of interest" description="Disordered" evidence="1">
    <location>
        <begin position="1"/>
        <end position="23"/>
    </location>
</feature>
<dbReference type="EMBL" id="GL768167">
    <property type="protein sequence ID" value="EFZ11870.1"/>
    <property type="molecule type" value="Genomic_DNA"/>
</dbReference>
<protein>
    <submittedName>
        <fullName evidence="2">Uncharacterized protein</fullName>
    </submittedName>
</protein>
<gene>
    <name evidence="2" type="ORF">SINV_09438</name>
</gene>
<feature type="compositionally biased region" description="Polar residues" evidence="1">
    <location>
        <begin position="1"/>
        <end position="17"/>
    </location>
</feature>
<sequence>DHNNIPLSANDSTSDLNTSDENDTDITLNNIINNKKTNFKSTLVQACYESNMTHVQINSILQVLQEHECFKNFPKDARTLLHTPKDYNKKIRDVFPGVVNGESHR</sequence>
<dbReference type="HOGENOM" id="CLU_2243325_0_0_1"/>
<accession>E9J5N3</accession>
<organism>
    <name type="scientific">Solenopsis invicta</name>
    <name type="common">Red imported fire ant</name>
    <name type="synonym">Solenopsis wagneri</name>
    <dbReference type="NCBI Taxonomy" id="13686"/>
    <lineage>
        <taxon>Eukaryota</taxon>
        <taxon>Metazoa</taxon>
        <taxon>Ecdysozoa</taxon>
        <taxon>Arthropoda</taxon>
        <taxon>Hexapoda</taxon>
        <taxon>Insecta</taxon>
        <taxon>Pterygota</taxon>
        <taxon>Neoptera</taxon>
        <taxon>Endopterygota</taxon>
        <taxon>Hymenoptera</taxon>
        <taxon>Apocrita</taxon>
        <taxon>Aculeata</taxon>
        <taxon>Formicoidea</taxon>
        <taxon>Formicidae</taxon>
        <taxon>Myrmicinae</taxon>
        <taxon>Solenopsis</taxon>
    </lineage>
</organism>
<evidence type="ECO:0000256" key="1">
    <source>
        <dbReference type="SAM" id="MobiDB-lite"/>
    </source>
</evidence>
<proteinExistence type="predicted"/>
<feature type="non-terminal residue" evidence="2">
    <location>
        <position position="105"/>
    </location>
</feature>